<dbReference type="PANTHER" id="PTHR34663:SF11">
    <property type="entry name" value="DERMOKINE-LIKE"/>
    <property type="match status" value="1"/>
</dbReference>
<keyword evidence="2" id="KW-1133">Transmembrane helix</keyword>
<sequence length="246" mass="26007">MSNSSKSEKTQVFVKEPPSREEPKRKGKILNHKRNIRCRSKAHFSSKTNNKAAWITVYPKSIYINIRTISTQLTNQQSSFSLLSKKKEKKRNSPFTVTLSSQVLMAGNFKFFFFVFLLLSPLFFSSSSMARPLNDVGVGNSIAEGIEAFFDGLSLDGIKTSGPSPGGKGHAFSDSVTTNSGPSSGGKGHAHSDAVTTNSGPSPGGKGHAFADAVNPNSGPSEGGKGHAFTDAVNPNSGPSSGGKGH</sequence>
<keyword evidence="2" id="KW-0812">Transmembrane</keyword>
<feature type="transmembrane region" description="Helical" evidence="2">
    <location>
        <begin position="95"/>
        <end position="124"/>
    </location>
</feature>
<proteinExistence type="predicted"/>
<dbReference type="GO" id="GO:0050793">
    <property type="term" value="P:regulation of developmental process"/>
    <property type="evidence" value="ECO:0007669"/>
    <property type="project" value="InterPro"/>
</dbReference>
<feature type="region of interest" description="Disordered" evidence="1">
    <location>
        <begin position="160"/>
        <end position="246"/>
    </location>
</feature>
<evidence type="ECO:0000313" key="4">
    <source>
        <dbReference type="Proteomes" id="UP000032304"/>
    </source>
</evidence>
<organism evidence="3 4">
    <name type="scientific">Gossypium raimondii</name>
    <name type="common">Peruvian cotton</name>
    <name type="synonym">Gossypium klotzschianum subsp. raimondii</name>
    <dbReference type="NCBI Taxonomy" id="29730"/>
    <lineage>
        <taxon>Eukaryota</taxon>
        <taxon>Viridiplantae</taxon>
        <taxon>Streptophyta</taxon>
        <taxon>Embryophyta</taxon>
        <taxon>Tracheophyta</taxon>
        <taxon>Spermatophyta</taxon>
        <taxon>Magnoliopsida</taxon>
        <taxon>eudicotyledons</taxon>
        <taxon>Gunneridae</taxon>
        <taxon>Pentapetalae</taxon>
        <taxon>rosids</taxon>
        <taxon>malvids</taxon>
        <taxon>Malvales</taxon>
        <taxon>Malvaceae</taxon>
        <taxon>Malvoideae</taxon>
        <taxon>Gossypium</taxon>
    </lineage>
</organism>
<protein>
    <submittedName>
        <fullName evidence="3">Uncharacterized protein</fullName>
    </submittedName>
</protein>
<name>A0A0D2R0Q8_GOSRA</name>
<evidence type="ECO:0000313" key="3">
    <source>
        <dbReference type="EMBL" id="KJB63912.1"/>
    </source>
</evidence>
<feature type="region of interest" description="Disordered" evidence="1">
    <location>
        <begin position="1"/>
        <end position="30"/>
    </location>
</feature>
<gene>
    <name evidence="3" type="ORF">B456_010G023700</name>
</gene>
<evidence type="ECO:0000256" key="2">
    <source>
        <dbReference type="SAM" id="Phobius"/>
    </source>
</evidence>
<dbReference type="eggNOG" id="ENOG502T16P">
    <property type="taxonomic scope" value="Eukaryota"/>
</dbReference>
<keyword evidence="4" id="KW-1185">Reference proteome</keyword>
<dbReference type="EMBL" id="CM001749">
    <property type="protein sequence ID" value="KJB63912.1"/>
    <property type="molecule type" value="Genomic_DNA"/>
</dbReference>
<dbReference type="Gramene" id="KJB63912">
    <property type="protein sequence ID" value="KJB63912"/>
    <property type="gene ID" value="B456_010G023700"/>
</dbReference>
<dbReference type="AlphaFoldDB" id="A0A0D2R0Q8"/>
<accession>A0A0D2R0Q8</accession>
<dbReference type="STRING" id="29730.A0A0D2R0Q8"/>
<keyword evidence="2" id="KW-0472">Membrane</keyword>
<dbReference type="Proteomes" id="UP000032304">
    <property type="component" value="Chromosome 10"/>
</dbReference>
<dbReference type="InterPro" id="IPR044700">
    <property type="entry name" value="PIP2/PIPL1"/>
</dbReference>
<reference evidence="3 4" key="1">
    <citation type="journal article" date="2012" name="Nature">
        <title>Repeated polyploidization of Gossypium genomes and the evolution of spinnable cotton fibres.</title>
        <authorList>
            <person name="Paterson A.H."/>
            <person name="Wendel J.F."/>
            <person name="Gundlach H."/>
            <person name="Guo H."/>
            <person name="Jenkins J."/>
            <person name="Jin D."/>
            <person name="Llewellyn D."/>
            <person name="Showmaker K.C."/>
            <person name="Shu S."/>
            <person name="Udall J."/>
            <person name="Yoo M.J."/>
            <person name="Byers R."/>
            <person name="Chen W."/>
            <person name="Doron-Faigenboim A."/>
            <person name="Duke M.V."/>
            <person name="Gong L."/>
            <person name="Grimwood J."/>
            <person name="Grover C."/>
            <person name="Grupp K."/>
            <person name="Hu G."/>
            <person name="Lee T.H."/>
            <person name="Li J."/>
            <person name="Lin L."/>
            <person name="Liu T."/>
            <person name="Marler B.S."/>
            <person name="Page J.T."/>
            <person name="Roberts A.W."/>
            <person name="Romanel E."/>
            <person name="Sanders W.S."/>
            <person name="Szadkowski E."/>
            <person name="Tan X."/>
            <person name="Tang H."/>
            <person name="Xu C."/>
            <person name="Wang J."/>
            <person name="Wang Z."/>
            <person name="Zhang D."/>
            <person name="Zhang L."/>
            <person name="Ashrafi H."/>
            <person name="Bedon F."/>
            <person name="Bowers J.E."/>
            <person name="Brubaker C.L."/>
            <person name="Chee P.W."/>
            <person name="Das S."/>
            <person name="Gingle A.R."/>
            <person name="Haigler C.H."/>
            <person name="Harker D."/>
            <person name="Hoffmann L.V."/>
            <person name="Hovav R."/>
            <person name="Jones D.C."/>
            <person name="Lemke C."/>
            <person name="Mansoor S."/>
            <person name="ur Rahman M."/>
            <person name="Rainville L.N."/>
            <person name="Rambani A."/>
            <person name="Reddy U.K."/>
            <person name="Rong J.K."/>
            <person name="Saranga Y."/>
            <person name="Scheffler B.E."/>
            <person name="Scheffler J.A."/>
            <person name="Stelly D.M."/>
            <person name="Triplett B.A."/>
            <person name="Van Deynze A."/>
            <person name="Vaslin M.F."/>
            <person name="Waghmare V.N."/>
            <person name="Walford S.A."/>
            <person name="Wright R.J."/>
            <person name="Zaki E.A."/>
            <person name="Zhang T."/>
            <person name="Dennis E.S."/>
            <person name="Mayer K.F."/>
            <person name="Peterson D.G."/>
            <person name="Rokhsar D.S."/>
            <person name="Wang X."/>
            <person name="Schmutz J."/>
        </authorList>
    </citation>
    <scope>NUCLEOTIDE SEQUENCE [LARGE SCALE GENOMIC DNA]</scope>
</reference>
<dbReference type="PANTHER" id="PTHR34663">
    <property type="entry name" value="OS06G0637400 PROTEIN"/>
    <property type="match status" value="1"/>
</dbReference>
<dbReference type="GO" id="GO:0045087">
    <property type="term" value="P:innate immune response"/>
    <property type="evidence" value="ECO:0007669"/>
    <property type="project" value="InterPro"/>
</dbReference>
<evidence type="ECO:0000256" key="1">
    <source>
        <dbReference type="SAM" id="MobiDB-lite"/>
    </source>
</evidence>